<accession>A0A914R5Z4</accession>
<dbReference type="Proteomes" id="UP000887578">
    <property type="component" value="Unplaced"/>
</dbReference>
<dbReference type="SUPFAM" id="SSF46458">
    <property type="entry name" value="Globin-like"/>
    <property type="match status" value="1"/>
</dbReference>
<dbReference type="WBParaSite" id="PDA_v2.g6852.t1">
    <property type="protein sequence ID" value="PDA_v2.g6852.t1"/>
    <property type="gene ID" value="PDA_v2.g6852"/>
</dbReference>
<organism evidence="1 2">
    <name type="scientific">Panagrolaimus davidi</name>
    <dbReference type="NCBI Taxonomy" id="227884"/>
    <lineage>
        <taxon>Eukaryota</taxon>
        <taxon>Metazoa</taxon>
        <taxon>Ecdysozoa</taxon>
        <taxon>Nematoda</taxon>
        <taxon>Chromadorea</taxon>
        <taxon>Rhabditida</taxon>
        <taxon>Tylenchina</taxon>
        <taxon>Panagrolaimomorpha</taxon>
        <taxon>Panagrolaimoidea</taxon>
        <taxon>Panagrolaimidae</taxon>
        <taxon>Panagrolaimus</taxon>
    </lineage>
</organism>
<dbReference type="AlphaFoldDB" id="A0A914R5Z4"/>
<dbReference type="InterPro" id="IPR009050">
    <property type="entry name" value="Globin-like_sf"/>
</dbReference>
<dbReference type="Gene3D" id="1.10.490.10">
    <property type="entry name" value="Globins"/>
    <property type="match status" value="1"/>
</dbReference>
<dbReference type="InterPro" id="IPR044399">
    <property type="entry name" value="Mb-like_M"/>
</dbReference>
<sequence>MKKCSEMSTSFTDVFVKPECKYIIKASIEDYSRINELCNAQLKCFQKLIIDNDLNLQIIEKEADRLGRTHRKYSSLGMKPHFLDLYQSNFLQFLQCLTIEDLEEKAELIEAWKILMNFIVDRMYAIYTEGNVATKEDFDETNMTE</sequence>
<evidence type="ECO:0000313" key="1">
    <source>
        <dbReference type="Proteomes" id="UP000887578"/>
    </source>
</evidence>
<reference evidence="2" key="1">
    <citation type="submission" date="2022-11" db="UniProtKB">
        <authorList>
            <consortium name="WormBaseParasite"/>
        </authorList>
    </citation>
    <scope>IDENTIFICATION</scope>
</reference>
<dbReference type="GO" id="GO:0020037">
    <property type="term" value="F:heme binding"/>
    <property type="evidence" value="ECO:0007669"/>
    <property type="project" value="InterPro"/>
</dbReference>
<keyword evidence="1" id="KW-1185">Reference proteome</keyword>
<evidence type="ECO:0000313" key="2">
    <source>
        <dbReference type="WBParaSite" id="PDA_v2.g6852.t1"/>
    </source>
</evidence>
<proteinExistence type="predicted"/>
<dbReference type="GO" id="GO:0019825">
    <property type="term" value="F:oxygen binding"/>
    <property type="evidence" value="ECO:0007669"/>
    <property type="project" value="InterPro"/>
</dbReference>
<dbReference type="InterPro" id="IPR012292">
    <property type="entry name" value="Globin/Proto"/>
</dbReference>
<name>A0A914R5Z4_9BILA</name>
<dbReference type="CDD" id="cd01040">
    <property type="entry name" value="Mb-like"/>
    <property type="match status" value="1"/>
</dbReference>
<protein>
    <submittedName>
        <fullName evidence="2">Globin family profile domain-containing protein</fullName>
    </submittedName>
</protein>